<evidence type="ECO:0000256" key="1">
    <source>
        <dbReference type="ARBA" id="ARBA00004651"/>
    </source>
</evidence>
<evidence type="ECO:0000313" key="17">
    <source>
        <dbReference type="EMBL" id="ART81225.1"/>
    </source>
</evidence>
<comment type="similarity">
    <text evidence="2 15">Belongs to the cation transport ATPase (P-type) (TC 3.A.3) family. Type IB subfamily.</text>
</comment>
<dbReference type="AlphaFoldDB" id="A0A1Y0D284"/>
<dbReference type="SUPFAM" id="SSF55008">
    <property type="entry name" value="HMA, heavy metal-associated domain"/>
    <property type="match status" value="1"/>
</dbReference>
<feature type="transmembrane region" description="Helical" evidence="15">
    <location>
        <begin position="422"/>
        <end position="444"/>
    </location>
</feature>
<dbReference type="CDD" id="cd02079">
    <property type="entry name" value="P-type_ATPase_HM"/>
    <property type="match status" value="1"/>
</dbReference>
<evidence type="ECO:0000256" key="14">
    <source>
        <dbReference type="ARBA" id="ARBA00023136"/>
    </source>
</evidence>
<evidence type="ECO:0000313" key="18">
    <source>
        <dbReference type="Proteomes" id="UP000243937"/>
    </source>
</evidence>
<dbReference type="OrthoDB" id="5593491at2"/>
<feature type="transmembrane region" description="Helical" evidence="15">
    <location>
        <begin position="173"/>
        <end position="194"/>
    </location>
</feature>
<feature type="transmembrane region" description="Helical" evidence="15">
    <location>
        <begin position="209"/>
        <end position="230"/>
    </location>
</feature>
<keyword evidence="7 15" id="KW-0479">Metal-binding</keyword>
<proteinExistence type="inferred from homology"/>
<dbReference type="NCBIfam" id="TIGR01511">
    <property type="entry name" value="ATPase-IB1_Cu"/>
    <property type="match status" value="1"/>
</dbReference>
<dbReference type="Pfam" id="PF00403">
    <property type="entry name" value="HMA"/>
    <property type="match status" value="1"/>
</dbReference>
<dbReference type="SUPFAM" id="SSF81665">
    <property type="entry name" value="Calcium ATPase, transmembrane domain M"/>
    <property type="match status" value="1"/>
</dbReference>
<evidence type="ECO:0000256" key="9">
    <source>
        <dbReference type="ARBA" id="ARBA00022840"/>
    </source>
</evidence>
<gene>
    <name evidence="17" type="ORF">CBP31_00070</name>
</gene>
<keyword evidence="9 15" id="KW-0067">ATP-binding</keyword>
<evidence type="ECO:0000256" key="12">
    <source>
        <dbReference type="ARBA" id="ARBA00022989"/>
    </source>
</evidence>
<dbReference type="InterPro" id="IPR018303">
    <property type="entry name" value="ATPase_P-typ_P_site"/>
</dbReference>
<feature type="domain" description="HMA" evidence="16">
    <location>
        <begin position="89"/>
        <end position="155"/>
    </location>
</feature>
<dbReference type="GO" id="GO:0043682">
    <property type="term" value="F:P-type divalent copper transporter activity"/>
    <property type="evidence" value="ECO:0007669"/>
    <property type="project" value="TreeGrafter"/>
</dbReference>
<evidence type="ECO:0000256" key="8">
    <source>
        <dbReference type="ARBA" id="ARBA00022741"/>
    </source>
</evidence>
<dbReference type="GO" id="GO:0055070">
    <property type="term" value="P:copper ion homeostasis"/>
    <property type="evidence" value="ECO:0007669"/>
    <property type="project" value="TreeGrafter"/>
</dbReference>
<evidence type="ECO:0000256" key="11">
    <source>
        <dbReference type="ARBA" id="ARBA00022967"/>
    </source>
</evidence>
<dbReference type="GO" id="GO:0005507">
    <property type="term" value="F:copper ion binding"/>
    <property type="evidence" value="ECO:0007669"/>
    <property type="project" value="TreeGrafter"/>
</dbReference>
<evidence type="ECO:0000256" key="13">
    <source>
        <dbReference type="ARBA" id="ARBA00023065"/>
    </source>
</evidence>
<dbReference type="InterPro" id="IPR023214">
    <property type="entry name" value="HAD_sf"/>
</dbReference>
<dbReference type="KEGG" id="opf:CBP31_00070"/>
<dbReference type="Gene3D" id="3.40.1110.10">
    <property type="entry name" value="Calcium-transporting ATPase, cytoplasmic domain N"/>
    <property type="match status" value="1"/>
</dbReference>
<keyword evidence="11" id="KW-1278">Translocase</keyword>
<evidence type="ECO:0000259" key="16">
    <source>
        <dbReference type="PROSITE" id="PS50846"/>
    </source>
</evidence>
<dbReference type="CDD" id="cd00371">
    <property type="entry name" value="HMA"/>
    <property type="match status" value="1"/>
</dbReference>
<dbReference type="InterPro" id="IPR023299">
    <property type="entry name" value="ATPase_P-typ_cyto_dom_N"/>
</dbReference>
<dbReference type="Gene3D" id="3.30.70.100">
    <property type="match status" value="1"/>
</dbReference>
<evidence type="ECO:0000256" key="10">
    <source>
        <dbReference type="ARBA" id="ARBA00022842"/>
    </source>
</evidence>
<dbReference type="PROSITE" id="PS00154">
    <property type="entry name" value="ATPASE_E1_E2"/>
    <property type="match status" value="1"/>
</dbReference>
<dbReference type="Pfam" id="PF00702">
    <property type="entry name" value="Hydrolase"/>
    <property type="match status" value="1"/>
</dbReference>
<dbReference type="Gene3D" id="3.40.50.1000">
    <property type="entry name" value="HAD superfamily/HAD-like"/>
    <property type="match status" value="1"/>
</dbReference>
<dbReference type="PANTHER" id="PTHR43520:SF5">
    <property type="entry name" value="CATION-TRANSPORTING P-TYPE ATPASE-RELATED"/>
    <property type="match status" value="1"/>
</dbReference>
<feature type="transmembrane region" description="Helical" evidence="15">
    <location>
        <begin position="270"/>
        <end position="288"/>
    </location>
</feature>
<dbReference type="SUPFAM" id="SSF56784">
    <property type="entry name" value="HAD-like"/>
    <property type="match status" value="1"/>
</dbReference>
<dbReference type="InterPro" id="IPR006121">
    <property type="entry name" value="HMA_dom"/>
</dbReference>
<feature type="transmembrane region" description="Helical" evidence="15">
    <location>
        <begin position="744"/>
        <end position="761"/>
    </location>
</feature>
<dbReference type="GO" id="GO:0005524">
    <property type="term" value="F:ATP binding"/>
    <property type="evidence" value="ECO:0007669"/>
    <property type="project" value="UniProtKB-UniRule"/>
</dbReference>
<dbReference type="Pfam" id="PF00122">
    <property type="entry name" value="E1-E2_ATPase"/>
    <property type="match status" value="1"/>
</dbReference>
<comment type="subcellular location">
    <subcellularLocation>
        <location evidence="1">Cell membrane</location>
        <topology evidence="1">Multi-pass membrane protein</topology>
    </subcellularLocation>
</comment>
<name>A0A1Y0D284_9GAMM</name>
<dbReference type="RefSeq" id="WP_087034308.1">
    <property type="nucleotide sequence ID" value="NZ_CP021377.1"/>
</dbReference>
<dbReference type="InterPro" id="IPR036412">
    <property type="entry name" value="HAD-like_sf"/>
</dbReference>
<dbReference type="InterPro" id="IPR059000">
    <property type="entry name" value="ATPase_P-type_domA"/>
</dbReference>
<evidence type="ECO:0000256" key="2">
    <source>
        <dbReference type="ARBA" id="ARBA00006024"/>
    </source>
</evidence>
<evidence type="ECO:0000256" key="15">
    <source>
        <dbReference type="RuleBase" id="RU362081"/>
    </source>
</evidence>
<keyword evidence="18" id="KW-1185">Reference proteome</keyword>
<dbReference type="InterPro" id="IPR008250">
    <property type="entry name" value="ATPase_P-typ_transduc_dom_A_sf"/>
</dbReference>
<organism evidence="17 18">
    <name type="scientific">Oceanisphaera profunda</name>
    <dbReference type="NCBI Taxonomy" id="1416627"/>
    <lineage>
        <taxon>Bacteria</taxon>
        <taxon>Pseudomonadati</taxon>
        <taxon>Pseudomonadota</taxon>
        <taxon>Gammaproteobacteria</taxon>
        <taxon>Aeromonadales</taxon>
        <taxon>Aeromonadaceae</taxon>
        <taxon>Oceanisphaera</taxon>
    </lineage>
</organism>
<evidence type="ECO:0000256" key="6">
    <source>
        <dbReference type="ARBA" id="ARBA00022692"/>
    </source>
</evidence>
<keyword evidence="3" id="KW-0813">Transport</keyword>
<keyword evidence="6 15" id="KW-0812">Transmembrane</keyword>
<feature type="transmembrane region" description="Helical" evidence="15">
    <location>
        <begin position="450"/>
        <end position="473"/>
    </location>
</feature>
<evidence type="ECO:0000256" key="3">
    <source>
        <dbReference type="ARBA" id="ARBA00022448"/>
    </source>
</evidence>
<dbReference type="Pfam" id="PF12156">
    <property type="entry name" value="ATPase-cat_bd"/>
    <property type="match status" value="1"/>
</dbReference>
<evidence type="ECO:0000256" key="7">
    <source>
        <dbReference type="ARBA" id="ARBA00022723"/>
    </source>
</evidence>
<dbReference type="NCBIfam" id="TIGR01494">
    <property type="entry name" value="ATPase_P-type"/>
    <property type="match status" value="1"/>
</dbReference>
<keyword evidence="5" id="KW-0597">Phosphoprotein</keyword>
<dbReference type="NCBIfam" id="TIGR01512">
    <property type="entry name" value="ATPase-IB2_Cd"/>
    <property type="match status" value="1"/>
</dbReference>
<evidence type="ECO:0000256" key="4">
    <source>
        <dbReference type="ARBA" id="ARBA00022475"/>
    </source>
</evidence>
<dbReference type="InterPro" id="IPR023298">
    <property type="entry name" value="ATPase_P-typ_TM_dom_sf"/>
</dbReference>
<dbReference type="InterPro" id="IPR036163">
    <property type="entry name" value="HMA_dom_sf"/>
</dbReference>
<dbReference type="InterPro" id="IPR027256">
    <property type="entry name" value="P-typ_ATPase_IB"/>
</dbReference>
<dbReference type="PANTHER" id="PTHR43520">
    <property type="entry name" value="ATP7, ISOFORM B"/>
    <property type="match status" value="1"/>
</dbReference>
<dbReference type="Gene3D" id="2.70.150.10">
    <property type="entry name" value="Calcium-transporting ATPase, cytoplasmic transduction domain A"/>
    <property type="match status" value="1"/>
</dbReference>
<dbReference type="InterPro" id="IPR001757">
    <property type="entry name" value="P_typ_ATPase"/>
</dbReference>
<dbReference type="PRINTS" id="PR00119">
    <property type="entry name" value="CATATPASE"/>
</dbReference>
<protein>
    <submittedName>
        <fullName evidence="17">ATPase P</fullName>
    </submittedName>
</protein>
<keyword evidence="4 15" id="KW-1003">Cell membrane</keyword>
<dbReference type="InterPro" id="IPR021993">
    <property type="entry name" value="ATPase-cat-bd"/>
</dbReference>
<dbReference type="GO" id="GO:0005886">
    <property type="term" value="C:plasma membrane"/>
    <property type="evidence" value="ECO:0007669"/>
    <property type="project" value="UniProtKB-SubCell"/>
</dbReference>
<dbReference type="PROSITE" id="PS50846">
    <property type="entry name" value="HMA_2"/>
    <property type="match status" value="1"/>
</dbReference>
<keyword evidence="10" id="KW-0460">Magnesium</keyword>
<keyword evidence="8 15" id="KW-0547">Nucleotide-binding</keyword>
<reference evidence="17 18" key="1">
    <citation type="journal article" date="2014" name="Int. J. Syst. Evol. Microbiol.">
        <title>Oceanisphaera profunda sp. nov., a marine bacterium isolated from deep-sea sediment, and emended description of the genus Oceanisphaera.</title>
        <authorList>
            <person name="Xu Z."/>
            <person name="Zhang X.Y."/>
            <person name="Su H.N."/>
            <person name="Yu Z.C."/>
            <person name="Liu C."/>
            <person name="Li H."/>
            <person name="Chen X.L."/>
            <person name="Song X.Y."/>
            <person name="Xie B.B."/>
            <person name="Qin Q.L."/>
            <person name="Zhou B.C."/>
            <person name="Shi M."/>
            <person name="Huang Y."/>
            <person name="Zhang Y.Z."/>
        </authorList>
    </citation>
    <scope>NUCLEOTIDE SEQUENCE [LARGE SCALE GENOMIC DNA]</scope>
    <source>
        <strain evidence="17 18">SM1222</strain>
    </source>
</reference>
<feature type="transmembrane region" description="Helical" evidence="15">
    <location>
        <begin position="242"/>
        <end position="264"/>
    </location>
</feature>
<keyword evidence="13" id="KW-0406">Ion transport</keyword>
<accession>A0A1Y0D284</accession>
<keyword evidence="12 15" id="KW-1133">Transmembrane helix</keyword>
<sequence length="790" mass="85872">MDGCFHCGEAVPGGKRFLLDIDGISQPFCCPGCLAVADTIIDCGLASYYQHRSAPAPKADAVPDELKLLQHYDLAEIQQDFVLDKDNLKEVQLSIAGISCAACAWLIERHLSRTPGVALIQVNTTTERARLRWDEKLTTLSQLLSAFASIGYQARPFQPHQQEQEYNKEVKAYLLRMGVAGIASMQVMMVAIALYEDLFPNTDAGLVSYFRWISLWLCVPVMGYSALPFYRNAWRGLKNRTLNMDLPVSMAMIFAFFASVYATVTGTGDVYYECVSMFAFLLLTGRFLEMRAKRRASETTANLTLLVPMLARVESELGEQEVAAKTLQPEQIVLVAPGSQIPADAQILEGSTSIDESMLTGEHLPVLRNIGDTVFAGTTNIESPLRLKVLRNLADARVSEILRAQDDALAEKPKVAILADQLSRYFVAALLVVTLGTYLVWLQLDSAKAFWVMLSVLVATCPCALSLATPTALTVATSRLSRSGVLVRRAHVLDTLPKVTRMVFDKTGTLTRGEIALSKTLVYHSTLSEADVLAIAAALEAQSEHPIARAFSKHRNMDVVVTSRENQVGRGVTGEIAGTCWRLGSGAWLAPEQTTTDLSVYLANDDGVVARFSLSDPLRDEAHALIQTCRERGIKTTILTGDSSGQAEVVAQTLGVDKLVKHASPDDKLAYLRECDAAGEVCLMVGDGINDAPVLAGAHVSFAMAGGTDIAKSSADAIMLADDLRHILTARHVSARCRAVIKQNFSWALGYNVIILPLAATGHVSPWFAMVGMSVSSLIVMTNSLRLSRL</sequence>
<dbReference type="EMBL" id="CP021377">
    <property type="protein sequence ID" value="ART81225.1"/>
    <property type="molecule type" value="Genomic_DNA"/>
</dbReference>
<dbReference type="Proteomes" id="UP000243937">
    <property type="component" value="Chromosome"/>
</dbReference>
<dbReference type="FunFam" id="3.30.70.100:FF:000005">
    <property type="entry name" value="Copper-exporting P-type ATPase A"/>
    <property type="match status" value="1"/>
</dbReference>
<dbReference type="GO" id="GO:0016887">
    <property type="term" value="F:ATP hydrolysis activity"/>
    <property type="evidence" value="ECO:0007669"/>
    <property type="project" value="InterPro"/>
</dbReference>
<dbReference type="NCBIfam" id="TIGR01525">
    <property type="entry name" value="ATPase-IB_hvy"/>
    <property type="match status" value="1"/>
</dbReference>
<evidence type="ECO:0000256" key="5">
    <source>
        <dbReference type="ARBA" id="ARBA00022553"/>
    </source>
</evidence>
<keyword evidence="14 15" id="KW-0472">Membrane</keyword>
<dbReference type="SUPFAM" id="SSF81653">
    <property type="entry name" value="Calcium ATPase, transduction domain A"/>
    <property type="match status" value="1"/>
</dbReference>